<comment type="caution">
    <text evidence="1">The sequence shown here is derived from an EMBL/GenBank/DDBJ whole genome shotgun (WGS) entry which is preliminary data.</text>
</comment>
<evidence type="ECO:0000313" key="2">
    <source>
        <dbReference type="Proteomes" id="UP001501470"/>
    </source>
</evidence>
<reference evidence="1 2" key="1">
    <citation type="journal article" date="2019" name="Int. J. Syst. Evol. Microbiol.">
        <title>The Global Catalogue of Microorganisms (GCM) 10K type strain sequencing project: providing services to taxonomists for standard genome sequencing and annotation.</title>
        <authorList>
            <consortium name="The Broad Institute Genomics Platform"/>
            <consortium name="The Broad Institute Genome Sequencing Center for Infectious Disease"/>
            <person name="Wu L."/>
            <person name="Ma J."/>
        </authorList>
    </citation>
    <scope>NUCLEOTIDE SEQUENCE [LARGE SCALE GENOMIC DNA]</scope>
    <source>
        <strain evidence="1 2">JCM 15933</strain>
    </source>
</reference>
<gene>
    <name evidence="1" type="ORF">GCM10009827_110530</name>
</gene>
<proteinExistence type="predicted"/>
<protein>
    <submittedName>
        <fullName evidence="1">Uncharacterized protein</fullName>
    </submittedName>
</protein>
<keyword evidence="2" id="KW-1185">Reference proteome</keyword>
<dbReference type="Proteomes" id="UP001501470">
    <property type="component" value="Unassembled WGS sequence"/>
</dbReference>
<evidence type="ECO:0000313" key="1">
    <source>
        <dbReference type="EMBL" id="GAA1570549.1"/>
    </source>
</evidence>
<name>A0ABN2D4W7_9ACTN</name>
<accession>A0ABN2D4W7</accession>
<sequence>MVLVRAVVLQAADWRVTLVGWRAIGCGVVACAQPVAGRLAIARGVVGRLEIAPAVGGRRGHEV</sequence>
<organism evidence="1 2">
    <name type="scientific">Dactylosporangium maewongense</name>
    <dbReference type="NCBI Taxonomy" id="634393"/>
    <lineage>
        <taxon>Bacteria</taxon>
        <taxon>Bacillati</taxon>
        <taxon>Actinomycetota</taxon>
        <taxon>Actinomycetes</taxon>
        <taxon>Micromonosporales</taxon>
        <taxon>Micromonosporaceae</taxon>
        <taxon>Dactylosporangium</taxon>
    </lineage>
</organism>
<dbReference type="EMBL" id="BAAAQD010000044">
    <property type="protein sequence ID" value="GAA1570549.1"/>
    <property type="molecule type" value="Genomic_DNA"/>
</dbReference>